<evidence type="ECO:0000313" key="2">
    <source>
        <dbReference type="Proteomes" id="UP000184295"/>
    </source>
</evidence>
<reference evidence="2" key="1">
    <citation type="submission" date="2016-11" db="EMBL/GenBank/DDBJ databases">
        <authorList>
            <person name="Varghese N."/>
            <person name="Submissions S."/>
        </authorList>
    </citation>
    <scope>NUCLEOTIDE SEQUENCE [LARGE SCALE GENOMIC DNA]</scope>
    <source>
        <strain evidence="2">DSM 19514</strain>
    </source>
</reference>
<dbReference type="RefSeq" id="WP_072788357.1">
    <property type="nucleotide sequence ID" value="NZ_FQUL01000004.1"/>
</dbReference>
<dbReference type="EMBL" id="FQUL01000004">
    <property type="protein sequence ID" value="SHE38730.1"/>
    <property type="molecule type" value="Genomic_DNA"/>
</dbReference>
<dbReference type="AlphaFoldDB" id="A0A1M4T2S9"/>
<keyword evidence="2" id="KW-1185">Reference proteome</keyword>
<proteinExistence type="predicted"/>
<dbReference type="Proteomes" id="UP000184295">
    <property type="component" value="Unassembled WGS sequence"/>
</dbReference>
<gene>
    <name evidence="1" type="ORF">SAMN02745225_00470</name>
</gene>
<name>A0A1M4T2S9_9ACTN</name>
<protein>
    <submittedName>
        <fullName evidence="1">Uncharacterized protein</fullName>
    </submittedName>
</protein>
<organism evidence="1 2">
    <name type="scientific">Ferrithrix thermotolerans DSM 19514</name>
    <dbReference type="NCBI Taxonomy" id="1121881"/>
    <lineage>
        <taxon>Bacteria</taxon>
        <taxon>Bacillati</taxon>
        <taxon>Actinomycetota</taxon>
        <taxon>Acidimicrobiia</taxon>
        <taxon>Acidimicrobiales</taxon>
        <taxon>Acidimicrobiaceae</taxon>
        <taxon>Ferrithrix</taxon>
    </lineage>
</organism>
<sequence length="147" mass="15780">MAAYMRSRVIGSDPFEVVAEAKLGGSRRSFGRGASLLASSLSAYPYTQSSRAGNLILSVANVPKGVDTDAIAEALTHKSGRGWFSAIGGAFSFELVSNAPQQSQFHEVEIEGRTLPLLAISYPLPCFMSSTEVIFDAFFRLRSNAPQ</sequence>
<evidence type="ECO:0000313" key="1">
    <source>
        <dbReference type="EMBL" id="SHE38730.1"/>
    </source>
</evidence>
<accession>A0A1M4T2S9</accession>